<dbReference type="InterPro" id="IPR000847">
    <property type="entry name" value="LysR_HTH_N"/>
</dbReference>
<evidence type="ECO:0000256" key="2">
    <source>
        <dbReference type="ARBA" id="ARBA00023015"/>
    </source>
</evidence>
<dbReference type="OrthoDB" id="5297263at2"/>
<keyword evidence="4" id="KW-0804">Transcription</keyword>
<dbReference type="PROSITE" id="PS50931">
    <property type="entry name" value="HTH_LYSR"/>
    <property type="match status" value="1"/>
</dbReference>
<evidence type="ECO:0000256" key="3">
    <source>
        <dbReference type="ARBA" id="ARBA00023125"/>
    </source>
</evidence>
<organism evidence="6 7">
    <name type="scientific">Acetobacter peroxydans</name>
    <dbReference type="NCBI Taxonomy" id="104098"/>
    <lineage>
        <taxon>Bacteria</taxon>
        <taxon>Pseudomonadati</taxon>
        <taxon>Pseudomonadota</taxon>
        <taxon>Alphaproteobacteria</taxon>
        <taxon>Acetobacterales</taxon>
        <taxon>Acetobacteraceae</taxon>
        <taxon>Acetobacter</taxon>
    </lineage>
</organism>
<evidence type="ECO:0000313" key="7">
    <source>
        <dbReference type="Proteomes" id="UP000317730"/>
    </source>
</evidence>
<dbReference type="InterPro" id="IPR050950">
    <property type="entry name" value="HTH-type_LysR_regulators"/>
</dbReference>
<feature type="domain" description="HTH lysR-type" evidence="5">
    <location>
        <begin position="8"/>
        <end position="60"/>
    </location>
</feature>
<dbReference type="Gene3D" id="1.10.10.10">
    <property type="entry name" value="Winged helix-like DNA-binding domain superfamily/Winged helix DNA-binding domain"/>
    <property type="match status" value="1"/>
</dbReference>
<dbReference type="GO" id="GO:0003677">
    <property type="term" value="F:DNA binding"/>
    <property type="evidence" value="ECO:0007669"/>
    <property type="project" value="UniProtKB-KW"/>
</dbReference>
<evidence type="ECO:0000259" key="5">
    <source>
        <dbReference type="PROSITE" id="PS50931"/>
    </source>
</evidence>
<keyword evidence="7" id="KW-1185">Reference proteome</keyword>
<comment type="caution">
    <text evidence="6">The sequence shown here is derived from an EMBL/GenBank/DDBJ whole genome shotgun (WGS) entry which is preliminary data.</text>
</comment>
<dbReference type="GO" id="GO:0003700">
    <property type="term" value="F:DNA-binding transcription factor activity"/>
    <property type="evidence" value="ECO:0007669"/>
    <property type="project" value="InterPro"/>
</dbReference>
<protein>
    <submittedName>
        <fullName evidence="6">LysR family transcriptional regulator</fullName>
    </submittedName>
</protein>
<accession>A0A4Y3TUA3</accession>
<evidence type="ECO:0000256" key="4">
    <source>
        <dbReference type="ARBA" id="ARBA00023163"/>
    </source>
</evidence>
<reference evidence="6 7" key="1">
    <citation type="submission" date="2019-06" db="EMBL/GenBank/DDBJ databases">
        <title>Whole genome shotgun sequence of Acetobacter peroxydans NBRC 13755.</title>
        <authorList>
            <person name="Hosoyama A."/>
            <person name="Uohara A."/>
            <person name="Ohji S."/>
            <person name="Ichikawa N."/>
        </authorList>
    </citation>
    <scope>NUCLEOTIDE SEQUENCE [LARGE SCALE GENOMIC DNA]</scope>
    <source>
        <strain evidence="6 7">NBRC 13755</strain>
    </source>
</reference>
<dbReference type="Gene3D" id="3.40.190.290">
    <property type="match status" value="1"/>
</dbReference>
<evidence type="ECO:0000256" key="1">
    <source>
        <dbReference type="ARBA" id="ARBA00009437"/>
    </source>
</evidence>
<dbReference type="Pfam" id="PF03466">
    <property type="entry name" value="LysR_substrate"/>
    <property type="match status" value="1"/>
</dbReference>
<sequence>MQPFSRMLTYFVEVARQGSVRKASEHLNVSASAIDRQILAAEEEMGVPLFNRLPGGMRLTTAGEFLLRGALDWQKDFTRISGQIDDLSGLRRGQVRLAVIEALAHGFLLRIISTMRTQYSGIAVDICVLPNDRIAETVARGSVDLGLLLNPQSSRDITVRAFRQIPIGVVMPRGHPLQSAKTLRFSQLSEEHVIRPVDPLEIAEQFRVLEVATGLRISAALSSNNIALIRSLIIQGNGVSVLSQLDVAEESNDGRLCFVPLAEPALRPTTLAVCHARHGQISSAAALCLRFIEEQKSWTA</sequence>
<dbReference type="SUPFAM" id="SSF53850">
    <property type="entry name" value="Periplasmic binding protein-like II"/>
    <property type="match status" value="1"/>
</dbReference>
<dbReference type="InterPro" id="IPR036390">
    <property type="entry name" value="WH_DNA-bd_sf"/>
</dbReference>
<dbReference type="GO" id="GO:0005829">
    <property type="term" value="C:cytosol"/>
    <property type="evidence" value="ECO:0007669"/>
    <property type="project" value="TreeGrafter"/>
</dbReference>
<comment type="similarity">
    <text evidence="1">Belongs to the LysR transcriptional regulatory family.</text>
</comment>
<evidence type="ECO:0000313" key="6">
    <source>
        <dbReference type="EMBL" id="GEB85996.1"/>
    </source>
</evidence>
<name>A0A4Y3TUA3_9PROT</name>
<dbReference type="InterPro" id="IPR036388">
    <property type="entry name" value="WH-like_DNA-bd_sf"/>
</dbReference>
<keyword evidence="3" id="KW-0238">DNA-binding</keyword>
<gene>
    <name evidence="6" type="ORF">APE01nite_17930</name>
</gene>
<dbReference type="PANTHER" id="PTHR30419:SF8">
    <property type="entry name" value="NITROGEN ASSIMILATION TRANSCRIPTIONAL ACTIVATOR-RELATED"/>
    <property type="match status" value="1"/>
</dbReference>
<dbReference type="Proteomes" id="UP000317730">
    <property type="component" value="Unassembled WGS sequence"/>
</dbReference>
<dbReference type="AlphaFoldDB" id="A0A4Y3TUA3"/>
<dbReference type="EMBL" id="BJMV01000009">
    <property type="protein sequence ID" value="GEB85996.1"/>
    <property type="molecule type" value="Genomic_DNA"/>
</dbReference>
<dbReference type="RefSeq" id="WP_141376729.1">
    <property type="nucleotide sequence ID" value="NZ_BAPL01000032.1"/>
</dbReference>
<dbReference type="InterPro" id="IPR005119">
    <property type="entry name" value="LysR_subst-bd"/>
</dbReference>
<dbReference type="PANTHER" id="PTHR30419">
    <property type="entry name" value="HTH-TYPE TRANSCRIPTIONAL REGULATOR YBHD"/>
    <property type="match status" value="1"/>
</dbReference>
<keyword evidence="2" id="KW-0805">Transcription regulation</keyword>
<dbReference type="SUPFAM" id="SSF46785">
    <property type="entry name" value="Winged helix' DNA-binding domain"/>
    <property type="match status" value="1"/>
</dbReference>
<dbReference type="Pfam" id="PF00126">
    <property type="entry name" value="HTH_1"/>
    <property type="match status" value="1"/>
</dbReference>
<proteinExistence type="inferred from homology"/>